<feature type="transmembrane region" description="Helical" evidence="6">
    <location>
        <begin position="174"/>
        <end position="198"/>
    </location>
</feature>
<feature type="domain" description="Rhodopsin" evidence="7">
    <location>
        <begin position="36"/>
        <end position="274"/>
    </location>
</feature>
<proteinExistence type="inferred from homology"/>
<evidence type="ECO:0000313" key="8">
    <source>
        <dbReference type="EMBL" id="KAF2135826.1"/>
    </source>
</evidence>
<feature type="transmembrane region" description="Helical" evidence="6">
    <location>
        <begin position="94"/>
        <end position="119"/>
    </location>
</feature>
<name>A0A6A6AW42_9PEZI</name>
<feature type="non-terminal residue" evidence="8">
    <location>
        <position position="284"/>
    </location>
</feature>
<keyword evidence="9" id="KW-1185">Reference proteome</keyword>
<dbReference type="GO" id="GO:0016020">
    <property type="term" value="C:membrane"/>
    <property type="evidence" value="ECO:0007669"/>
    <property type="project" value="UniProtKB-SubCell"/>
</dbReference>
<feature type="transmembrane region" description="Helical" evidence="6">
    <location>
        <begin position="210"/>
        <end position="232"/>
    </location>
</feature>
<dbReference type="Pfam" id="PF20684">
    <property type="entry name" value="Fung_rhodopsin"/>
    <property type="match status" value="1"/>
</dbReference>
<dbReference type="InterPro" id="IPR052337">
    <property type="entry name" value="SAT4-like"/>
</dbReference>
<evidence type="ECO:0000313" key="9">
    <source>
        <dbReference type="Proteomes" id="UP000799438"/>
    </source>
</evidence>
<evidence type="ECO:0000256" key="5">
    <source>
        <dbReference type="ARBA" id="ARBA00038359"/>
    </source>
</evidence>
<evidence type="ECO:0000256" key="4">
    <source>
        <dbReference type="ARBA" id="ARBA00023136"/>
    </source>
</evidence>
<feature type="non-terminal residue" evidence="8">
    <location>
        <position position="1"/>
    </location>
</feature>
<reference evidence="8" key="1">
    <citation type="journal article" date="2020" name="Stud. Mycol.">
        <title>101 Dothideomycetes genomes: a test case for predicting lifestyles and emergence of pathogens.</title>
        <authorList>
            <person name="Haridas S."/>
            <person name="Albert R."/>
            <person name="Binder M."/>
            <person name="Bloem J."/>
            <person name="Labutti K."/>
            <person name="Salamov A."/>
            <person name="Andreopoulos B."/>
            <person name="Baker S."/>
            <person name="Barry K."/>
            <person name="Bills G."/>
            <person name="Bluhm B."/>
            <person name="Cannon C."/>
            <person name="Castanera R."/>
            <person name="Culley D."/>
            <person name="Daum C."/>
            <person name="Ezra D."/>
            <person name="Gonzalez J."/>
            <person name="Henrissat B."/>
            <person name="Kuo A."/>
            <person name="Liang C."/>
            <person name="Lipzen A."/>
            <person name="Lutzoni F."/>
            <person name="Magnuson J."/>
            <person name="Mondo S."/>
            <person name="Nolan M."/>
            <person name="Ohm R."/>
            <person name="Pangilinan J."/>
            <person name="Park H.-J."/>
            <person name="Ramirez L."/>
            <person name="Alfaro M."/>
            <person name="Sun H."/>
            <person name="Tritt A."/>
            <person name="Yoshinaga Y."/>
            <person name="Zwiers L.-H."/>
            <person name="Turgeon B."/>
            <person name="Goodwin S."/>
            <person name="Spatafora J."/>
            <person name="Crous P."/>
            <person name="Grigoriev I."/>
        </authorList>
    </citation>
    <scope>NUCLEOTIDE SEQUENCE</scope>
    <source>
        <strain evidence="8">CBS 121167</strain>
    </source>
</reference>
<dbReference type="OrthoDB" id="5342292at2759"/>
<gene>
    <name evidence="8" type="ORF">K452DRAFT_196463</name>
</gene>
<evidence type="ECO:0000256" key="6">
    <source>
        <dbReference type="SAM" id="Phobius"/>
    </source>
</evidence>
<accession>A0A6A6AW42</accession>
<dbReference type="InterPro" id="IPR049326">
    <property type="entry name" value="Rhodopsin_dom_fungi"/>
</dbReference>
<feature type="transmembrane region" description="Helical" evidence="6">
    <location>
        <begin position="244"/>
        <end position="269"/>
    </location>
</feature>
<protein>
    <recommendedName>
        <fullName evidence="7">Rhodopsin domain-containing protein</fullName>
    </recommendedName>
</protein>
<sequence length="284" mass="31640">PPGYVVDFDHPQRKGDETGYIVFIIGAIIALLMLSMRLYVKFGMGRKFAVEDVCMILSWIFGLACQGLLLHMWINRIMGVHAWEIPADRYNLYNLLIMCASVLYAACLGSAKFSLLLFYRRLGDPITWFRWAIHIVMFIVVGYTLGIIFSLIFPCHPVESNWDVNVIGNCGNKTAIYIATAALNIITDITILTLPIPVVAALQMSSLQRVGVICIFAVGSMTCVTSIIRLVVILPMFTDLDQTWAVSIPCVWIVVEANLVVICGCLPVAQRFIRHVAGRHLSNS</sequence>
<evidence type="ECO:0000256" key="1">
    <source>
        <dbReference type="ARBA" id="ARBA00004141"/>
    </source>
</evidence>
<feature type="transmembrane region" description="Helical" evidence="6">
    <location>
        <begin position="52"/>
        <end position="74"/>
    </location>
</feature>
<dbReference type="RefSeq" id="XP_033391544.1">
    <property type="nucleotide sequence ID" value="XM_033535959.1"/>
</dbReference>
<keyword evidence="2 6" id="KW-0812">Transmembrane</keyword>
<dbReference type="AlphaFoldDB" id="A0A6A6AW42"/>
<feature type="transmembrane region" description="Helical" evidence="6">
    <location>
        <begin position="131"/>
        <end position="154"/>
    </location>
</feature>
<feature type="transmembrane region" description="Helical" evidence="6">
    <location>
        <begin position="20"/>
        <end position="40"/>
    </location>
</feature>
<evidence type="ECO:0000259" key="7">
    <source>
        <dbReference type="Pfam" id="PF20684"/>
    </source>
</evidence>
<evidence type="ECO:0000256" key="2">
    <source>
        <dbReference type="ARBA" id="ARBA00022692"/>
    </source>
</evidence>
<organism evidence="8 9">
    <name type="scientific">Aplosporella prunicola CBS 121167</name>
    <dbReference type="NCBI Taxonomy" id="1176127"/>
    <lineage>
        <taxon>Eukaryota</taxon>
        <taxon>Fungi</taxon>
        <taxon>Dikarya</taxon>
        <taxon>Ascomycota</taxon>
        <taxon>Pezizomycotina</taxon>
        <taxon>Dothideomycetes</taxon>
        <taxon>Dothideomycetes incertae sedis</taxon>
        <taxon>Botryosphaeriales</taxon>
        <taxon>Aplosporellaceae</taxon>
        <taxon>Aplosporella</taxon>
    </lineage>
</organism>
<evidence type="ECO:0000256" key="3">
    <source>
        <dbReference type="ARBA" id="ARBA00022989"/>
    </source>
</evidence>
<comment type="subcellular location">
    <subcellularLocation>
        <location evidence="1">Membrane</location>
        <topology evidence="1">Multi-pass membrane protein</topology>
    </subcellularLocation>
</comment>
<dbReference type="GeneID" id="54293455"/>
<keyword evidence="3 6" id="KW-1133">Transmembrane helix</keyword>
<dbReference type="PANTHER" id="PTHR33048">
    <property type="entry name" value="PTH11-LIKE INTEGRAL MEMBRANE PROTEIN (AFU_ORTHOLOGUE AFUA_5G11245)"/>
    <property type="match status" value="1"/>
</dbReference>
<dbReference type="Proteomes" id="UP000799438">
    <property type="component" value="Unassembled WGS sequence"/>
</dbReference>
<comment type="similarity">
    <text evidence="5">Belongs to the SAT4 family.</text>
</comment>
<dbReference type="EMBL" id="ML995549">
    <property type="protein sequence ID" value="KAF2135826.1"/>
    <property type="molecule type" value="Genomic_DNA"/>
</dbReference>
<dbReference type="PANTHER" id="PTHR33048:SF124">
    <property type="entry name" value="INTEGRAL MEMBRANE PROTEIN"/>
    <property type="match status" value="1"/>
</dbReference>
<keyword evidence="4 6" id="KW-0472">Membrane</keyword>